<proteinExistence type="predicted"/>
<reference evidence="1" key="1">
    <citation type="submission" date="2014-11" db="EMBL/GenBank/DDBJ databases">
        <authorList>
            <person name="Amaro Gonzalez C."/>
        </authorList>
    </citation>
    <scope>NUCLEOTIDE SEQUENCE</scope>
</reference>
<protein>
    <submittedName>
        <fullName evidence="1">Uncharacterized protein</fullName>
    </submittedName>
</protein>
<dbReference type="AlphaFoldDB" id="A0A0E9RP06"/>
<reference evidence="1" key="2">
    <citation type="journal article" date="2015" name="Fish Shellfish Immunol.">
        <title>Early steps in the European eel (Anguilla anguilla)-Vibrio vulnificus interaction in the gills: Role of the RtxA13 toxin.</title>
        <authorList>
            <person name="Callol A."/>
            <person name="Pajuelo D."/>
            <person name="Ebbesson L."/>
            <person name="Teles M."/>
            <person name="MacKenzie S."/>
            <person name="Amaro C."/>
        </authorList>
    </citation>
    <scope>NUCLEOTIDE SEQUENCE</scope>
</reference>
<evidence type="ECO:0000313" key="1">
    <source>
        <dbReference type="EMBL" id="JAH30103.1"/>
    </source>
</evidence>
<dbReference type="EMBL" id="GBXM01078474">
    <property type="protein sequence ID" value="JAH30103.1"/>
    <property type="molecule type" value="Transcribed_RNA"/>
</dbReference>
<accession>A0A0E9RP06</accession>
<name>A0A0E9RP06_ANGAN</name>
<sequence>MTVLIQRISEVGLAAVPRTMLRITLSADERSVLLAVVLSSSPTGFGVTAVDP</sequence>
<organism evidence="1">
    <name type="scientific">Anguilla anguilla</name>
    <name type="common">European freshwater eel</name>
    <name type="synonym">Muraena anguilla</name>
    <dbReference type="NCBI Taxonomy" id="7936"/>
    <lineage>
        <taxon>Eukaryota</taxon>
        <taxon>Metazoa</taxon>
        <taxon>Chordata</taxon>
        <taxon>Craniata</taxon>
        <taxon>Vertebrata</taxon>
        <taxon>Euteleostomi</taxon>
        <taxon>Actinopterygii</taxon>
        <taxon>Neopterygii</taxon>
        <taxon>Teleostei</taxon>
        <taxon>Anguilliformes</taxon>
        <taxon>Anguillidae</taxon>
        <taxon>Anguilla</taxon>
    </lineage>
</organism>